<proteinExistence type="predicted"/>
<keyword evidence="1" id="KW-0812">Transmembrane</keyword>
<dbReference type="AlphaFoldDB" id="A0AAX3DX82"/>
<sequence length="75" mass="7991">MKAEILALSWIIVIPLTLVGLALWASRRIARGGRPAGQVSAAATGPSIDRSNADVERLLTEAIELTRAKRGTRSP</sequence>
<organism evidence="2 3">
    <name type="scientific">Rhodopseudomonas palustris</name>
    <dbReference type="NCBI Taxonomy" id="1076"/>
    <lineage>
        <taxon>Bacteria</taxon>
        <taxon>Pseudomonadati</taxon>
        <taxon>Pseudomonadota</taxon>
        <taxon>Alphaproteobacteria</taxon>
        <taxon>Hyphomicrobiales</taxon>
        <taxon>Nitrobacteraceae</taxon>
        <taxon>Rhodopseudomonas</taxon>
    </lineage>
</organism>
<protein>
    <submittedName>
        <fullName evidence="2">Uncharacterized protein</fullName>
    </submittedName>
</protein>
<feature type="transmembrane region" description="Helical" evidence="1">
    <location>
        <begin position="6"/>
        <end position="25"/>
    </location>
</feature>
<evidence type="ECO:0000313" key="3">
    <source>
        <dbReference type="Proteomes" id="UP001163166"/>
    </source>
</evidence>
<evidence type="ECO:0000256" key="1">
    <source>
        <dbReference type="SAM" id="Phobius"/>
    </source>
</evidence>
<dbReference type="Proteomes" id="UP001163166">
    <property type="component" value="Chromosome"/>
</dbReference>
<reference evidence="2" key="1">
    <citation type="journal article" date="2022" name="Biol. Control">
        <title>In silico genomic analysis of Rhodopseudomonas palustris strains revealed potential biocontrol agents and crop yield enhancers.</title>
        <authorList>
            <person name="Surachat K."/>
            <person name="Kantachote D."/>
            <person name="Deachamag P."/>
            <person name="Wonglapsuwan M."/>
        </authorList>
    </citation>
    <scope>NUCLEOTIDE SEQUENCE</scope>
    <source>
        <strain evidence="2">TLS06</strain>
    </source>
</reference>
<accession>A0AAX3DX82</accession>
<gene>
    <name evidence="2" type="ORF">KQX62_22295</name>
</gene>
<name>A0AAX3DX82_RHOPL</name>
<dbReference type="RefSeq" id="WP_264074734.1">
    <property type="nucleotide sequence ID" value="NZ_CP076676.1"/>
</dbReference>
<dbReference type="EMBL" id="CP076676">
    <property type="protein sequence ID" value="UYO39403.1"/>
    <property type="molecule type" value="Genomic_DNA"/>
</dbReference>
<evidence type="ECO:0000313" key="2">
    <source>
        <dbReference type="EMBL" id="UYO39403.1"/>
    </source>
</evidence>
<keyword evidence="1" id="KW-1133">Transmembrane helix</keyword>
<keyword evidence="1" id="KW-0472">Membrane</keyword>